<dbReference type="PANTHER" id="PTHR36154:SF1">
    <property type="entry name" value="DNA-BINDING TRANSCRIPTIONAL ACTIVATOR ALPA"/>
    <property type="match status" value="1"/>
</dbReference>
<feature type="region of interest" description="Disordered" evidence="1">
    <location>
        <begin position="1"/>
        <end position="32"/>
    </location>
</feature>
<reference evidence="2 3" key="1">
    <citation type="submission" date="2017-08" db="EMBL/GenBank/DDBJ databases">
        <title>Infants hospitalized years apart are colonized by the same room-sourced microbial strains.</title>
        <authorList>
            <person name="Brooks B."/>
            <person name="Olm M.R."/>
            <person name="Firek B.A."/>
            <person name="Baker R."/>
            <person name="Thomas B.C."/>
            <person name="Morowitz M.J."/>
            <person name="Banfield J.F."/>
        </authorList>
    </citation>
    <scope>NUCLEOTIDE SEQUENCE [LARGE SCALE GENOMIC DNA]</scope>
    <source>
        <strain evidence="2">S2_005_003_R2_41</strain>
    </source>
</reference>
<evidence type="ECO:0000313" key="3">
    <source>
        <dbReference type="Proteomes" id="UP000249135"/>
    </source>
</evidence>
<gene>
    <name evidence="2" type="ORF">DI563_16735</name>
</gene>
<proteinExistence type="predicted"/>
<dbReference type="AlphaFoldDB" id="A0A2W5Q1N3"/>
<dbReference type="InterPro" id="IPR052931">
    <property type="entry name" value="Prophage_regulatory_activator"/>
</dbReference>
<organism evidence="2 3">
    <name type="scientific">Variovorax paradoxus</name>
    <dbReference type="NCBI Taxonomy" id="34073"/>
    <lineage>
        <taxon>Bacteria</taxon>
        <taxon>Pseudomonadati</taxon>
        <taxon>Pseudomonadota</taxon>
        <taxon>Betaproteobacteria</taxon>
        <taxon>Burkholderiales</taxon>
        <taxon>Comamonadaceae</taxon>
        <taxon>Variovorax</taxon>
    </lineage>
</organism>
<protein>
    <submittedName>
        <fullName evidence="2">AlpA family transcriptional regulator</fullName>
    </submittedName>
</protein>
<dbReference type="EMBL" id="QFPP01000226">
    <property type="protein sequence ID" value="PZQ72211.1"/>
    <property type="molecule type" value="Genomic_DNA"/>
</dbReference>
<name>A0A2W5Q1N3_VARPD</name>
<dbReference type="InterPro" id="IPR010260">
    <property type="entry name" value="AlpA"/>
</dbReference>
<accession>A0A2W5Q1N3</accession>
<feature type="compositionally biased region" description="Basic and acidic residues" evidence="1">
    <location>
        <begin position="1"/>
        <end position="13"/>
    </location>
</feature>
<evidence type="ECO:0000256" key="1">
    <source>
        <dbReference type="SAM" id="MobiDB-lite"/>
    </source>
</evidence>
<dbReference type="Pfam" id="PF05930">
    <property type="entry name" value="Phage_AlpA"/>
    <property type="match status" value="1"/>
</dbReference>
<dbReference type="Gene3D" id="1.10.238.160">
    <property type="match status" value="1"/>
</dbReference>
<comment type="caution">
    <text evidence="2">The sequence shown here is derived from an EMBL/GenBank/DDBJ whole genome shotgun (WGS) entry which is preliminary data.</text>
</comment>
<dbReference type="PANTHER" id="PTHR36154">
    <property type="entry name" value="DNA-BINDING TRANSCRIPTIONAL ACTIVATOR ALPA"/>
    <property type="match status" value="1"/>
</dbReference>
<sequence>MHAHMDHFTEHGEPPQAHAPHPGTDGYENLPQFPARFPLPFRRTIRRQELHQIVPLAETTIYAMEQRGEFPRRFALTARCVVWDLEEVEAWVDERKQASRFGDAAKPTGPDVRQRKSRPVRNASAR</sequence>
<dbReference type="Proteomes" id="UP000249135">
    <property type="component" value="Unassembled WGS sequence"/>
</dbReference>
<feature type="region of interest" description="Disordered" evidence="1">
    <location>
        <begin position="96"/>
        <end position="126"/>
    </location>
</feature>
<evidence type="ECO:0000313" key="2">
    <source>
        <dbReference type="EMBL" id="PZQ72211.1"/>
    </source>
</evidence>